<comment type="similarity">
    <text evidence="1">Belongs to the WD repeat ESC family.</text>
</comment>
<gene>
    <name evidence="8" type="ORF">CHIRRI_LOCUS13471</name>
</gene>
<dbReference type="Gene3D" id="2.130.10.10">
    <property type="entry name" value="YVTN repeat-like/Quinoprotein amine dehydrogenase"/>
    <property type="match status" value="1"/>
</dbReference>
<dbReference type="InterPro" id="IPR015943">
    <property type="entry name" value="WD40/YVTN_repeat-like_dom_sf"/>
</dbReference>
<reference evidence="8" key="2">
    <citation type="submission" date="2022-10" db="EMBL/GenBank/DDBJ databases">
        <authorList>
            <consortium name="ENA_rothamsted_submissions"/>
            <consortium name="culmorum"/>
            <person name="King R."/>
        </authorList>
    </citation>
    <scope>NUCLEOTIDE SEQUENCE</scope>
</reference>
<evidence type="ECO:0000256" key="2">
    <source>
        <dbReference type="ARBA" id="ARBA00022574"/>
    </source>
</evidence>
<dbReference type="Proteomes" id="UP001153620">
    <property type="component" value="Chromosome 4"/>
</dbReference>
<feature type="compositionally biased region" description="Basic residues" evidence="7">
    <location>
        <begin position="30"/>
        <end position="42"/>
    </location>
</feature>
<dbReference type="OrthoDB" id="7318948at2759"/>
<dbReference type="EMBL" id="OU895880">
    <property type="protein sequence ID" value="CAG9810658.1"/>
    <property type="molecule type" value="Genomic_DNA"/>
</dbReference>
<evidence type="ECO:0000256" key="1">
    <source>
        <dbReference type="ARBA" id="ARBA00008075"/>
    </source>
</evidence>
<dbReference type="Pfam" id="PF00400">
    <property type="entry name" value="WD40"/>
    <property type="match status" value="3"/>
</dbReference>
<evidence type="ECO:0000313" key="9">
    <source>
        <dbReference type="Proteomes" id="UP001153620"/>
    </source>
</evidence>
<reference evidence="8" key="1">
    <citation type="submission" date="2022-01" db="EMBL/GenBank/DDBJ databases">
        <authorList>
            <person name="King R."/>
        </authorList>
    </citation>
    <scope>NUCLEOTIDE SEQUENCE</scope>
</reference>
<dbReference type="InterPro" id="IPR001680">
    <property type="entry name" value="WD40_rpt"/>
</dbReference>
<keyword evidence="4" id="KW-0805">Transcription regulation</keyword>
<dbReference type="SUPFAM" id="SSF50978">
    <property type="entry name" value="WD40 repeat-like"/>
    <property type="match status" value="1"/>
</dbReference>
<evidence type="ECO:0000256" key="6">
    <source>
        <dbReference type="PROSITE-ProRule" id="PRU00221"/>
    </source>
</evidence>
<dbReference type="InterPro" id="IPR036322">
    <property type="entry name" value="WD40_repeat_dom_sf"/>
</dbReference>
<dbReference type="PANTHER" id="PTHR10253">
    <property type="entry name" value="POLYCOMB PROTEIN"/>
    <property type="match status" value="1"/>
</dbReference>
<evidence type="ECO:0000256" key="3">
    <source>
        <dbReference type="ARBA" id="ARBA00022737"/>
    </source>
</evidence>
<proteinExistence type="inferred from homology"/>
<dbReference type="SMART" id="SM00320">
    <property type="entry name" value="WD40"/>
    <property type="match status" value="4"/>
</dbReference>
<accession>A0A9N9S5U2</accession>
<name>A0A9N9S5U2_9DIPT</name>
<feature type="repeat" description="WD" evidence="6">
    <location>
        <begin position="205"/>
        <end position="246"/>
    </location>
</feature>
<evidence type="ECO:0000256" key="7">
    <source>
        <dbReference type="SAM" id="MobiDB-lite"/>
    </source>
</evidence>
<dbReference type="PROSITE" id="PS50294">
    <property type="entry name" value="WD_REPEATS_REGION"/>
    <property type="match status" value="2"/>
</dbReference>
<dbReference type="PROSITE" id="PS50082">
    <property type="entry name" value="WD_REPEATS_2"/>
    <property type="match status" value="2"/>
</dbReference>
<feature type="region of interest" description="Disordered" evidence="7">
    <location>
        <begin position="1"/>
        <end position="44"/>
    </location>
</feature>
<keyword evidence="3" id="KW-0677">Repeat</keyword>
<dbReference type="InterPro" id="IPR051243">
    <property type="entry name" value="PcG_WD-repeat"/>
</dbReference>
<dbReference type="PROSITE" id="PS00678">
    <property type="entry name" value="WD_REPEATS_1"/>
    <property type="match status" value="1"/>
</dbReference>
<feature type="compositionally biased region" description="Low complexity" evidence="7">
    <location>
        <begin position="15"/>
        <end position="29"/>
    </location>
</feature>
<dbReference type="AlphaFoldDB" id="A0A9N9S5U2"/>
<protein>
    <submittedName>
        <fullName evidence="8">Uncharacterized protein</fullName>
    </submittedName>
</protein>
<keyword evidence="2 6" id="KW-0853">WD repeat</keyword>
<organism evidence="8 9">
    <name type="scientific">Chironomus riparius</name>
    <dbReference type="NCBI Taxonomy" id="315576"/>
    <lineage>
        <taxon>Eukaryota</taxon>
        <taxon>Metazoa</taxon>
        <taxon>Ecdysozoa</taxon>
        <taxon>Arthropoda</taxon>
        <taxon>Hexapoda</taxon>
        <taxon>Insecta</taxon>
        <taxon>Pterygota</taxon>
        <taxon>Neoptera</taxon>
        <taxon>Endopterygota</taxon>
        <taxon>Diptera</taxon>
        <taxon>Nematocera</taxon>
        <taxon>Chironomoidea</taxon>
        <taxon>Chironomidae</taxon>
        <taxon>Chironominae</taxon>
        <taxon>Chironomus</taxon>
    </lineage>
</organism>
<keyword evidence="5" id="KW-0804">Transcription</keyword>
<evidence type="ECO:0000256" key="4">
    <source>
        <dbReference type="ARBA" id="ARBA00023015"/>
    </source>
</evidence>
<evidence type="ECO:0000256" key="5">
    <source>
        <dbReference type="ARBA" id="ARBA00023163"/>
    </source>
</evidence>
<feature type="repeat" description="WD" evidence="6">
    <location>
        <begin position="159"/>
        <end position="201"/>
    </location>
</feature>
<evidence type="ECO:0000313" key="8">
    <source>
        <dbReference type="EMBL" id="CAG9810658.1"/>
    </source>
</evidence>
<sequence length="405" mass="45708">MTNTVKSAENESENDVSSSTSESRSQSSSKQRRSKKAKRGRKGNQNPYKFVTYLTETPNTQIFAIAFNHFIRDRDIFASANGNKISIYECVDADDERPVQFLRAYIEPDKDEVFNCVVWSYERLNGSSTAGPILAAGGVKGMVRIVQCNRDSMGGFKNLLGHTGAINDMKFHPIHPHLLISGSKDYSLRLWNIQNSTCIAIFSGIRGHRDEVLSVDMSADGRTMISGGIDHNIMVWSLETDELKEKIDACSSVDGFGRGKRPFAAIRVHFPEFSTRDVHGNYVDTVKYFGSSFLSKSCENNIIWWKRKETPKGMQVSKLFTFDIIDSEIWFMRMELDLQLTQLAVGSQNGKVFIFNLDTEKPINKRITVTHPKCTSPVRQMSFSRSGNILVSACDDGTVWRFDKK</sequence>
<dbReference type="InterPro" id="IPR019775">
    <property type="entry name" value="WD40_repeat_CS"/>
</dbReference>
<keyword evidence="9" id="KW-1185">Reference proteome</keyword>